<sequence length="123" mass="13749">MLKTALIFSSFLFSSGIATQEIPQELYDLGMKECTTSCTPAFGKAVCFQLCQCSMNEFKKRLQLKEYLSLKAATLQGNISVDQRKVMDSIAKTCDAKLTLKVPKPKIKKPVPKPGELKKQEKK</sequence>
<organism evidence="1 2">
    <name type="scientific">Temperatibacter marinus</name>
    <dbReference type="NCBI Taxonomy" id="1456591"/>
    <lineage>
        <taxon>Bacteria</taxon>
        <taxon>Pseudomonadati</taxon>
        <taxon>Pseudomonadota</taxon>
        <taxon>Alphaproteobacteria</taxon>
        <taxon>Kordiimonadales</taxon>
        <taxon>Temperatibacteraceae</taxon>
        <taxon>Temperatibacter</taxon>
    </lineage>
</organism>
<gene>
    <name evidence="1" type="ORF">QGN29_09795</name>
</gene>
<proteinExistence type="predicted"/>
<protein>
    <submittedName>
        <fullName evidence="1">Uncharacterized protein</fullName>
    </submittedName>
</protein>
<accession>A0AA52EG04</accession>
<dbReference type="Proteomes" id="UP001268683">
    <property type="component" value="Chromosome"/>
</dbReference>
<evidence type="ECO:0000313" key="1">
    <source>
        <dbReference type="EMBL" id="WND01842.1"/>
    </source>
</evidence>
<reference evidence="1" key="1">
    <citation type="submission" date="2023-04" db="EMBL/GenBank/DDBJ databases">
        <title>Complete genome sequence of Temperatibacter marinus.</title>
        <authorList>
            <person name="Rong J.-C."/>
            <person name="Yi M.-L."/>
            <person name="Zhao Q."/>
        </authorList>
    </citation>
    <scope>NUCLEOTIDE SEQUENCE</scope>
    <source>
        <strain evidence="1">NBRC 110045</strain>
    </source>
</reference>
<dbReference type="AlphaFoldDB" id="A0AA52EG04"/>
<name>A0AA52EG04_9PROT</name>
<evidence type="ECO:0000313" key="2">
    <source>
        <dbReference type="Proteomes" id="UP001268683"/>
    </source>
</evidence>
<dbReference type="EMBL" id="CP123872">
    <property type="protein sequence ID" value="WND01842.1"/>
    <property type="molecule type" value="Genomic_DNA"/>
</dbReference>
<dbReference type="RefSeq" id="WP_310797672.1">
    <property type="nucleotide sequence ID" value="NZ_CP123872.1"/>
</dbReference>
<keyword evidence="2" id="KW-1185">Reference proteome</keyword>
<dbReference type="KEGG" id="tmk:QGN29_09795"/>